<dbReference type="Gene3D" id="3.40.50.150">
    <property type="entry name" value="Vaccinia Virus protein VP39"/>
    <property type="match status" value="1"/>
</dbReference>
<keyword evidence="3 6" id="KW-0489">Methyltransferase</keyword>
<evidence type="ECO:0000256" key="6">
    <source>
        <dbReference type="HAMAP-Rule" id="MF_00074"/>
    </source>
</evidence>
<comment type="caution">
    <text evidence="6">Lacks conserved residue(s) required for the propagation of feature annotation.</text>
</comment>
<protein>
    <recommendedName>
        <fullName evidence="6">Ribosomal RNA small subunit methyltransferase G</fullName>
        <ecNumber evidence="6">2.1.1.170</ecNumber>
    </recommendedName>
    <alternativeName>
        <fullName evidence="6">16S rRNA 7-methylguanosine methyltransferase</fullName>
        <shortName evidence="6">16S rRNA m7G methyltransferase</shortName>
    </alternativeName>
</protein>
<dbReference type="NCBIfam" id="TIGR00138">
    <property type="entry name" value="rsmG_gidB"/>
    <property type="match status" value="1"/>
</dbReference>
<dbReference type="EMBL" id="MN990729">
    <property type="protein sequence ID" value="QJR98203.1"/>
    <property type="molecule type" value="Genomic_DNA"/>
</dbReference>
<accession>A0A6M4NMK8</accession>
<feature type="binding site" evidence="6">
    <location>
        <position position="156"/>
    </location>
    <ligand>
        <name>S-adenosyl-L-methionine</name>
        <dbReference type="ChEBI" id="CHEBI:59789"/>
    </ligand>
</feature>
<keyword evidence="1 6" id="KW-0963">Cytoplasm</keyword>
<comment type="subcellular location">
    <subcellularLocation>
        <location evidence="6">Cytoplasm</location>
    </subcellularLocation>
</comment>
<sequence length="226" mass="25899">MFIKYIFIFYNTDNQYINISMENFCEIYNVSRETYTKLELYCQSLIEWQQKFNLVSNASLSNVWNRHFADSAQLFELIPHNAKTLLDMGSGAGFPGMVLAVMANEKTPYLKITLAESIGKKTLYLKHVKEITNTDVNILNIRVENIKGRFDVITARAMTALTDLLKYARPLLSTKGICIFPKGKNADEEINLAKASWNFDYKSVPSRTSDDGEILIISNLTEKRRK</sequence>
<dbReference type="GO" id="GO:0005829">
    <property type="term" value="C:cytosol"/>
    <property type="evidence" value="ECO:0007669"/>
    <property type="project" value="TreeGrafter"/>
</dbReference>
<evidence type="ECO:0000256" key="4">
    <source>
        <dbReference type="ARBA" id="ARBA00022679"/>
    </source>
</evidence>
<reference evidence="7" key="1">
    <citation type="submission" date="2020-01" db="EMBL/GenBank/DDBJ databases">
        <title>Gastrointestinal microbiota of LL stock colony Peromyscus leucopus.</title>
        <authorList>
            <person name="Milovic A."/>
            <person name="Bassam K."/>
            <person name="Keay E."/>
            <person name="Barbour A.G."/>
        </authorList>
    </citation>
    <scope>NUCLEOTIDE SEQUENCE</scope>
    <source>
        <strain evidence="7">LL90</strain>
    </source>
</reference>
<keyword evidence="4 6" id="KW-0808">Transferase</keyword>
<comment type="function">
    <text evidence="6">Specifically methylates the N7 position of guanine in position 527 of 16S rRNA.</text>
</comment>
<dbReference type="AlphaFoldDB" id="A0A6M4NMK8"/>
<dbReference type="PANTHER" id="PTHR31760:SF0">
    <property type="entry name" value="S-ADENOSYL-L-METHIONINE-DEPENDENT METHYLTRANSFERASES SUPERFAMILY PROTEIN"/>
    <property type="match status" value="1"/>
</dbReference>
<evidence type="ECO:0000256" key="1">
    <source>
        <dbReference type="ARBA" id="ARBA00022490"/>
    </source>
</evidence>
<name>A0A6M4NMK8_9PROT</name>
<dbReference type="Pfam" id="PF02527">
    <property type="entry name" value="GidB"/>
    <property type="match status" value="1"/>
</dbReference>
<comment type="similarity">
    <text evidence="6">Belongs to the methyltransferase superfamily. RNA methyltransferase RsmG family.</text>
</comment>
<evidence type="ECO:0000256" key="5">
    <source>
        <dbReference type="ARBA" id="ARBA00022691"/>
    </source>
</evidence>
<evidence type="ECO:0000313" key="7">
    <source>
        <dbReference type="EMBL" id="QJR98203.1"/>
    </source>
</evidence>
<dbReference type="GO" id="GO:0070043">
    <property type="term" value="F:rRNA (guanine-N7-)-methyltransferase activity"/>
    <property type="evidence" value="ECO:0007669"/>
    <property type="project" value="UniProtKB-UniRule"/>
</dbReference>
<dbReference type="HAMAP" id="MF_00074">
    <property type="entry name" value="16SrRNA_methyltr_G"/>
    <property type="match status" value="1"/>
</dbReference>
<proteinExistence type="inferred from homology"/>
<feature type="binding site" evidence="6">
    <location>
        <begin position="143"/>
        <end position="144"/>
    </location>
    <ligand>
        <name>S-adenosyl-L-methionine</name>
        <dbReference type="ChEBI" id="CHEBI:59789"/>
    </ligand>
</feature>
<dbReference type="EC" id="2.1.1.170" evidence="6"/>
<feature type="binding site" evidence="6">
    <location>
        <position position="94"/>
    </location>
    <ligand>
        <name>S-adenosyl-L-methionine</name>
        <dbReference type="ChEBI" id="CHEBI:59789"/>
    </ligand>
</feature>
<dbReference type="InterPro" id="IPR029063">
    <property type="entry name" value="SAM-dependent_MTases_sf"/>
</dbReference>
<dbReference type="SUPFAM" id="SSF53335">
    <property type="entry name" value="S-adenosyl-L-methionine-dependent methyltransferases"/>
    <property type="match status" value="1"/>
</dbReference>
<dbReference type="InterPro" id="IPR003682">
    <property type="entry name" value="rRNA_ssu_MeTfrase_G"/>
</dbReference>
<evidence type="ECO:0000256" key="2">
    <source>
        <dbReference type="ARBA" id="ARBA00022552"/>
    </source>
</evidence>
<feature type="binding site" evidence="6">
    <location>
        <position position="89"/>
    </location>
    <ligand>
        <name>S-adenosyl-L-methionine</name>
        <dbReference type="ChEBI" id="CHEBI:59789"/>
    </ligand>
</feature>
<keyword evidence="5 6" id="KW-0949">S-adenosyl-L-methionine</keyword>
<gene>
    <name evidence="6 7" type="primary">rsmG</name>
    <name evidence="7" type="ORF">PlAlph_2070</name>
</gene>
<evidence type="ECO:0000256" key="3">
    <source>
        <dbReference type="ARBA" id="ARBA00022603"/>
    </source>
</evidence>
<comment type="catalytic activity">
    <reaction evidence="6">
        <text>guanosine(527) in 16S rRNA + S-adenosyl-L-methionine = N(7)-methylguanosine(527) in 16S rRNA + S-adenosyl-L-homocysteine</text>
        <dbReference type="Rhea" id="RHEA:42732"/>
        <dbReference type="Rhea" id="RHEA-COMP:10209"/>
        <dbReference type="Rhea" id="RHEA-COMP:10210"/>
        <dbReference type="ChEBI" id="CHEBI:57856"/>
        <dbReference type="ChEBI" id="CHEBI:59789"/>
        <dbReference type="ChEBI" id="CHEBI:74269"/>
        <dbReference type="ChEBI" id="CHEBI:74480"/>
        <dbReference type="EC" id="2.1.1.170"/>
    </reaction>
</comment>
<dbReference type="PANTHER" id="PTHR31760">
    <property type="entry name" value="S-ADENOSYL-L-METHIONINE-DEPENDENT METHYLTRANSFERASES SUPERFAMILY PROTEIN"/>
    <property type="match status" value="1"/>
</dbReference>
<keyword evidence="2 6" id="KW-0698">rRNA processing</keyword>
<organism evidence="7">
    <name type="scientific">uncultured Alphaproteobacteria bacterium</name>
    <dbReference type="NCBI Taxonomy" id="91750"/>
    <lineage>
        <taxon>Bacteria</taxon>
        <taxon>Pseudomonadati</taxon>
        <taxon>Pseudomonadota</taxon>
        <taxon>Alphaproteobacteria</taxon>
        <taxon>environmental samples</taxon>
    </lineage>
</organism>